<gene>
    <name evidence="1" type="ORF">HNAJ_LOCUS5869</name>
</gene>
<evidence type="ECO:0000313" key="3">
    <source>
        <dbReference type="WBParaSite" id="HNAJ_0000587301-mRNA-1"/>
    </source>
</evidence>
<dbReference type="WBParaSite" id="HNAJ_0000587301-mRNA-1">
    <property type="protein sequence ID" value="HNAJ_0000587301-mRNA-1"/>
    <property type="gene ID" value="HNAJ_0000587301"/>
</dbReference>
<proteinExistence type="predicted"/>
<accession>A0A0R3TFN2</accession>
<organism evidence="3">
    <name type="scientific">Rodentolepis nana</name>
    <name type="common">Dwarf tapeworm</name>
    <name type="synonym">Hymenolepis nana</name>
    <dbReference type="NCBI Taxonomy" id="102285"/>
    <lineage>
        <taxon>Eukaryota</taxon>
        <taxon>Metazoa</taxon>
        <taxon>Spiralia</taxon>
        <taxon>Lophotrochozoa</taxon>
        <taxon>Platyhelminthes</taxon>
        <taxon>Cestoda</taxon>
        <taxon>Eucestoda</taxon>
        <taxon>Cyclophyllidea</taxon>
        <taxon>Hymenolepididae</taxon>
        <taxon>Rodentolepis</taxon>
    </lineage>
</organism>
<dbReference type="Proteomes" id="UP000278807">
    <property type="component" value="Unassembled WGS sequence"/>
</dbReference>
<protein>
    <submittedName>
        <fullName evidence="3">Midasin</fullName>
    </submittedName>
</protein>
<reference evidence="1 2" key="2">
    <citation type="submission" date="2018-11" db="EMBL/GenBank/DDBJ databases">
        <authorList>
            <consortium name="Pathogen Informatics"/>
        </authorList>
    </citation>
    <scope>NUCLEOTIDE SEQUENCE [LARGE SCALE GENOMIC DNA]</scope>
</reference>
<evidence type="ECO:0000313" key="1">
    <source>
        <dbReference type="EMBL" id="VDO01729.1"/>
    </source>
</evidence>
<evidence type="ECO:0000313" key="2">
    <source>
        <dbReference type="Proteomes" id="UP000278807"/>
    </source>
</evidence>
<dbReference type="EMBL" id="UZAE01005576">
    <property type="protein sequence ID" value="VDO01729.1"/>
    <property type="molecule type" value="Genomic_DNA"/>
</dbReference>
<name>A0A0R3TFN2_RODNA</name>
<reference evidence="3" key="1">
    <citation type="submission" date="2017-02" db="UniProtKB">
        <authorList>
            <consortium name="WormBaseParasite"/>
        </authorList>
    </citation>
    <scope>IDENTIFICATION</scope>
</reference>
<sequence>MTSVGNHPNTEERRLFSYEDHVSYGNDALSHPTLIPFFYFYFSHDNQVTVNGHADDACDVGGKKVIAEVREENCVALTSHALDKDFAPKKDKKIEGDPEAYDRPLETYTTFVEEDAEAVDVPLEEDTEHVEEVDCIEEVEENGMSNGQDPEDAHKLEDGQEETGCAENEVVELNVTSHEESNELVVNSEPLSNAIEEAIEEVENDVHCAETLCSGESISHIR</sequence>
<keyword evidence="2" id="KW-1185">Reference proteome</keyword>
<dbReference type="AlphaFoldDB" id="A0A0R3TFN2"/>